<dbReference type="SUPFAM" id="SSF54523">
    <property type="entry name" value="Pili subunits"/>
    <property type="match status" value="1"/>
</dbReference>
<evidence type="ECO:0000256" key="4">
    <source>
        <dbReference type="ARBA" id="ARBA00022481"/>
    </source>
</evidence>
<dbReference type="Proteomes" id="UP000825886">
    <property type="component" value="Chromosome"/>
</dbReference>
<feature type="transmembrane region" description="Helical" evidence="10">
    <location>
        <begin position="12"/>
        <end position="30"/>
    </location>
</feature>
<name>A0ABX9ALY6_9ENTR</name>
<keyword evidence="5" id="KW-0997">Cell inner membrane</keyword>
<reference evidence="11 12" key="1">
    <citation type="submission" date="2021-08" db="EMBL/GenBank/DDBJ databases">
        <title>Culture and genomic analysis of Symbiopectobacterium purcellii sp. nov. gen. nov., isolated from the leafhopper Empoasca decipiens.</title>
        <authorList>
            <person name="Nadal-Jimenez P."/>
            <person name="Siozios S."/>
            <person name="Halliday N."/>
            <person name="Camara M."/>
            <person name="Hurst G.D.D."/>
        </authorList>
    </citation>
    <scope>NUCLEOTIDE SEQUENCE [LARGE SCALE GENOMIC DNA]</scope>
    <source>
        <strain evidence="11 12">SyEd1</strain>
    </source>
</reference>
<dbReference type="InterPro" id="IPR045584">
    <property type="entry name" value="Pilin-like"/>
</dbReference>
<evidence type="ECO:0000256" key="3">
    <source>
        <dbReference type="ARBA" id="ARBA00022475"/>
    </source>
</evidence>
<accession>A0ABX9ALY6</accession>
<comment type="subcellular location">
    <subcellularLocation>
        <location evidence="1">Cell inner membrane</location>
        <topology evidence="1">Single-pass membrane protein</topology>
    </subcellularLocation>
</comment>
<keyword evidence="4" id="KW-0488">Methylation</keyword>
<organism evidence="11 12">
    <name type="scientific">Symbiopectobacterium purcellii</name>
    <dbReference type="NCBI Taxonomy" id="2871826"/>
    <lineage>
        <taxon>Bacteria</taxon>
        <taxon>Pseudomonadati</taxon>
        <taxon>Pseudomonadota</taxon>
        <taxon>Gammaproteobacteria</taxon>
        <taxon>Enterobacterales</taxon>
        <taxon>Enterobacteriaceae</taxon>
    </lineage>
</organism>
<evidence type="ECO:0000256" key="7">
    <source>
        <dbReference type="ARBA" id="ARBA00022989"/>
    </source>
</evidence>
<keyword evidence="12" id="KW-1185">Reference proteome</keyword>
<dbReference type="EMBL" id="CP081864">
    <property type="protein sequence ID" value="QZN94494.1"/>
    <property type="molecule type" value="Genomic_DNA"/>
</dbReference>
<keyword evidence="8 10" id="KW-0472">Membrane</keyword>
<evidence type="ECO:0000256" key="5">
    <source>
        <dbReference type="ARBA" id="ARBA00022519"/>
    </source>
</evidence>
<evidence type="ECO:0000256" key="8">
    <source>
        <dbReference type="ARBA" id="ARBA00023136"/>
    </source>
</evidence>
<proteinExistence type="predicted"/>
<keyword evidence="3" id="KW-1003">Cell membrane</keyword>
<dbReference type="NCBIfam" id="TIGR01708">
    <property type="entry name" value="typeII_sec_gspH"/>
    <property type="match status" value="1"/>
</dbReference>
<evidence type="ECO:0000313" key="11">
    <source>
        <dbReference type="EMBL" id="QZN94494.1"/>
    </source>
</evidence>
<evidence type="ECO:0000256" key="10">
    <source>
        <dbReference type="SAM" id="Phobius"/>
    </source>
</evidence>
<sequence length="199" mass="22697">MEQQRGFTLLEMMLVALLAGIAASLVMMAFPSDWQSDSAWQMAYFRAQLDFAVEESQLNEHVLGVRIYQNRWQFIELLPNDGGETSRSHSDQFLGYHWQPWRPQSITPSATLPARLRLELQDIKSKKTLKRNAHEEVSNGRDDEPDILILPGGEVTPFRLVFNAEPKTQNAWVQVDAVGNIMTSQDVQEKRTTIQGARL</sequence>
<evidence type="ECO:0000313" key="12">
    <source>
        <dbReference type="Proteomes" id="UP000825886"/>
    </source>
</evidence>
<evidence type="ECO:0000256" key="2">
    <source>
        <dbReference type="ARBA" id="ARBA00021549"/>
    </source>
</evidence>
<gene>
    <name evidence="11" type="primary">gspH</name>
    <name evidence="11" type="ORF">K6K13_14385</name>
</gene>
<dbReference type="NCBIfam" id="TIGR02532">
    <property type="entry name" value="IV_pilin_GFxxxE"/>
    <property type="match status" value="1"/>
</dbReference>
<evidence type="ECO:0000256" key="1">
    <source>
        <dbReference type="ARBA" id="ARBA00004377"/>
    </source>
</evidence>
<dbReference type="InterPro" id="IPR012902">
    <property type="entry name" value="N_methyl_site"/>
</dbReference>
<evidence type="ECO:0000256" key="6">
    <source>
        <dbReference type="ARBA" id="ARBA00022692"/>
    </source>
</evidence>
<dbReference type="Gene3D" id="3.55.40.10">
    <property type="entry name" value="minor pseudopilin epsh domain"/>
    <property type="match status" value="1"/>
</dbReference>
<dbReference type="Pfam" id="PF07963">
    <property type="entry name" value="N_methyl"/>
    <property type="match status" value="1"/>
</dbReference>
<dbReference type="PROSITE" id="PS00409">
    <property type="entry name" value="PROKAR_NTER_METHYL"/>
    <property type="match status" value="1"/>
</dbReference>
<keyword evidence="6 10" id="KW-0812">Transmembrane</keyword>
<dbReference type="InterPro" id="IPR049875">
    <property type="entry name" value="TypeII_GspH"/>
</dbReference>
<dbReference type="RefSeq" id="WP_222157615.1">
    <property type="nucleotide sequence ID" value="NZ_CP081864.1"/>
</dbReference>
<protein>
    <recommendedName>
        <fullName evidence="2">Type II secretion system protein H</fullName>
    </recommendedName>
    <alternativeName>
        <fullName evidence="9">General secretion pathway protein H</fullName>
    </alternativeName>
</protein>
<dbReference type="PRINTS" id="PR00885">
    <property type="entry name" value="BCTERIALGSPH"/>
</dbReference>
<keyword evidence="7 10" id="KW-1133">Transmembrane helix</keyword>
<dbReference type="InterPro" id="IPR002416">
    <property type="entry name" value="T2SS_protein-GspH"/>
</dbReference>
<evidence type="ECO:0000256" key="9">
    <source>
        <dbReference type="ARBA" id="ARBA00030775"/>
    </source>
</evidence>